<evidence type="ECO:0000313" key="3">
    <source>
        <dbReference type="Proteomes" id="UP000282656"/>
    </source>
</evidence>
<dbReference type="EMBL" id="RAWM01000031">
    <property type="protein sequence ID" value="RKH69614.1"/>
    <property type="molecule type" value="Genomic_DNA"/>
</dbReference>
<proteinExistence type="predicted"/>
<keyword evidence="3" id="KW-1185">Reference proteome</keyword>
<dbReference type="Pfam" id="PF14065">
    <property type="entry name" value="Pvc16_N"/>
    <property type="match status" value="1"/>
</dbReference>
<reference evidence="3" key="1">
    <citation type="submission" date="2018-09" db="EMBL/GenBank/DDBJ databases">
        <authorList>
            <person name="Livingstone P.G."/>
            <person name="Whitworth D.E."/>
        </authorList>
    </citation>
    <scope>NUCLEOTIDE SEQUENCE [LARGE SCALE GENOMIC DNA]</scope>
    <source>
        <strain evidence="3">AB047A</strain>
    </source>
</reference>
<accession>A0A3A8R2R8</accession>
<sequence length="398" mass="42816">MSNALAIAAVTATLRTLLFNHIQGETPDIDVTTLPPDKARDSEATNHQLNLFLFQVTHNAALRNMELPTPGRTNEGGFPPLALRLSYMLTAYAPADDDIASHSLLGRAMLVLHDHAVLGPEEIRTALTGNDLYKQVERVRLTPETLSLEDVSKLWTAFQTQYRISVVYQVSAVLIESTRAQRAPLPVLTSRISARAGLPAPFPVLEGVLPADPYTGARLGETVVLQGTNLAGDLVRVRFNHPQWTAPVEVAASDLTAARLSVVLPNDAVAWPAGMYSVAAVIQRGSDPVRTTNALPLALAPRITSAAVSPRAPDGSVTLTVHFEPQARVEQRVSLLLGEREVPAPARVGPVGTLAFSVPDAPTGEHYVRVRVDGVDSLRVDRSVSPPVFDPSQRVVLP</sequence>
<evidence type="ECO:0000313" key="2">
    <source>
        <dbReference type="EMBL" id="RKH69614.1"/>
    </source>
</evidence>
<dbReference type="OrthoDB" id="527247at2"/>
<dbReference type="RefSeq" id="WP_121769954.1">
    <property type="nucleotide sequence ID" value="NZ_RAWM01000031.1"/>
</dbReference>
<dbReference type="AlphaFoldDB" id="A0A3A8R2R8"/>
<protein>
    <submittedName>
        <fullName evidence="2">DUF4255 domain-containing protein</fullName>
    </submittedName>
</protein>
<gene>
    <name evidence="2" type="ORF">D7X96_14235</name>
</gene>
<dbReference type="InterPro" id="IPR025351">
    <property type="entry name" value="Pvc16_N"/>
</dbReference>
<evidence type="ECO:0000259" key="1">
    <source>
        <dbReference type="Pfam" id="PF14065"/>
    </source>
</evidence>
<feature type="domain" description="Pvc16 N-terminal" evidence="1">
    <location>
        <begin position="9"/>
        <end position="188"/>
    </location>
</feature>
<organism evidence="2 3">
    <name type="scientific">Corallococcus interemptor</name>
    <dbReference type="NCBI Taxonomy" id="2316720"/>
    <lineage>
        <taxon>Bacteria</taxon>
        <taxon>Pseudomonadati</taxon>
        <taxon>Myxococcota</taxon>
        <taxon>Myxococcia</taxon>
        <taxon>Myxococcales</taxon>
        <taxon>Cystobacterineae</taxon>
        <taxon>Myxococcaceae</taxon>
        <taxon>Corallococcus</taxon>
    </lineage>
</organism>
<comment type="caution">
    <text evidence="2">The sequence shown here is derived from an EMBL/GenBank/DDBJ whole genome shotgun (WGS) entry which is preliminary data.</text>
</comment>
<name>A0A3A8R2R8_9BACT</name>
<dbReference type="Proteomes" id="UP000282656">
    <property type="component" value="Unassembled WGS sequence"/>
</dbReference>